<feature type="compositionally biased region" description="Basic residues" evidence="2">
    <location>
        <begin position="79"/>
        <end position="89"/>
    </location>
</feature>
<dbReference type="InterPro" id="IPR003595">
    <property type="entry name" value="Tyr_Pase_cat"/>
</dbReference>
<dbReference type="PANTHER" id="PTHR19134:SF449">
    <property type="entry name" value="TYROSINE-PROTEIN PHOSPHATASE 1"/>
    <property type="match status" value="1"/>
</dbReference>
<dbReference type="InterPro" id="IPR016130">
    <property type="entry name" value="Tyr_Pase_AS"/>
</dbReference>
<evidence type="ECO:0000259" key="3">
    <source>
        <dbReference type="PROSITE" id="PS50055"/>
    </source>
</evidence>
<feature type="domain" description="Tyrosine specific protein phosphatases" evidence="4">
    <location>
        <begin position="359"/>
        <end position="446"/>
    </location>
</feature>
<dbReference type="Gene3D" id="3.90.190.10">
    <property type="entry name" value="Protein tyrosine phosphatase superfamily"/>
    <property type="match status" value="1"/>
</dbReference>
<feature type="compositionally biased region" description="Low complexity" evidence="2">
    <location>
        <begin position="18"/>
        <end position="32"/>
    </location>
</feature>
<organism evidence="5 6">
    <name type="scientific">Apiospora arundinis</name>
    <dbReference type="NCBI Taxonomy" id="335852"/>
    <lineage>
        <taxon>Eukaryota</taxon>
        <taxon>Fungi</taxon>
        <taxon>Dikarya</taxon>
        <taxon>Ascomycota</taxon>
        <taxon>Pezizomycotina</taxon>
        <taxon>Sordariomycetes</taxon>
        <taxon>Xylariomycetidae</taxon>
        <taxon>Amphisphaeriales</taxon>
        <taxon>Apiosporaceae</taxon>
        <taxon>Apiospora</taxon>
    </lineage>
</organism>
<sequence length="484" mass="54226">MPDFSQRFRRSKKGAMTPAASPVAAPSSARSSTDGRSTTPARDAPPTLTITTSTTPPRSSHSNPSASSFHPPKSPFRNFKFRSSHKRARSPAPASLAQPSSPAIVNHGPAGDPDSKTRTINHGNATQASKQGGGAGDLQHRIPAFLNLSEQDIVSKYSEIIWMEGERTLLGTQDPLTHSQYAPLSPMYRNLDRYGNVQPWNSNRVKLQVPEGATDYINASPIVLNSPLNPEERLPHRYIAMQGPKGNTTEHAWRMVAEQLQSPAVIVMLTETHEKNMEKCFPYYPREVDETKELGETDEFGDGFRATLKCVSVEEKAEGAIVMRQLSFHVEGRDEDMVVWHLLYKKWPDYGVPALEDIESFFELMRLSRAKNASPDNPRIVHCSAGVGRSGTFIALEHLMREVDSGDLENYDEKHGGADAPDLVFDTVNTLREQRRMMVQAEPQFLFIYQVLRKQWMEKYNLVEEDDEPASKRLEVAHDPFVED</sequence>
<evidence type="ECO:0000256" key="1">
    <source>
        <dbReference type="ARBA" id="ARBA00009649"/>
    </source>
</evidence>
<evidence type="ECO:0000313" key="6">
    <source>
        <dbReference type="Proteomes" id="UP001390339"/>
    </source>
</evidence>
<dbReference type="CDD" id="cd18533">
    <property type="entry name" value="PTP_fungal"/>
    <property type="match status" value="1"/>
</dbReference>
<dbReference type="SMART" id="SM00404">
    <property type="entry name" value="PTPc_motif"/>
    <property type="match status" value="1"/>
</dbReference>
<proteinExistence type="inferred from homology"/>
<feature type="compositionally biased region" description="Low complexity" evidence="2">
    <location>
        <begin position="90"/>
        <end position="103"/>
    </location>
</feature>
<dbReference type="PROSITE" id="PS50055">
    <property type="entry name" value="TYR_PHOSPHATASE_PTP"/>
    <property type="match status" value="1"/>
</dbReference>
<dbReference type="InterPro" id="IPR050348">
    <property type="entry name" value="Protein-Tyr_Phosphatase"/>
</dbReference>
<dbReference type="EMBL" id="JAPCWZ010000007">
    <property type="protein sequence ID" value="KAK8856257.1"/>
    <property type="molecule type" value="Genomic_DNA"/>
</dbReference>
<dbReference type="InterPro" id="IPR000242">
    <property type="entry name" value="PTP_cat"/>
</dbReference>
<dbReference type="Proteomes" id="UP001390339">
    <property type="component" value="Unassembled WGS sequence"/>
</dbReference>
<dbReference type="InterPro" id="IPR029021">
    <property type="entry name" value="Prot-tyrosine_phosphatase-like"/>
</dbReference>
<feature type="compositionally biased region" description="Low complexity" evidence="2">
    <location>
        <begin position="45"/>
        <end position="71"/>
    </location>
</feature>
<comment type="caution">
    <text evidence="5">The sequence shown here is derived from an EMBL/GenBank/DDBJ whole genome shotgun (WGS) entry which is preliminary data.</text>
</comment>
<dbReference type="PRINTS" id="PR00700">
    <property type="entry name" value="PRTYPHPHTASE"/>
</dbReference>
<accession>A0ABR2I265</accession>
<dbReference type="SMART" id="SM00194">
    <property type="entry name" value="PTPc"/>
    <property type="match status" value="1"/>
</dbReference>
<dbReference type="SUPFAM" id="SSF52799">
    <property type="entry name" value="(Phosphotyrosine protein) phosphatases II"/>
    <property type="match status" value="1"/>
</dbReference>
<gene>
    <name evidence="5" type="ORF">PGQ11_012169</name>
</gene>
<evidence type="ECO:0000313" key="5">
    <source>
        <dbReference type="EMBL" id="KAK8856257.1"/>
    </source>
</evidence>
<dbReference type="InterPro" id="IPR000387">
    <property type="entry name" value="Tyr_Pase_dom"/>
</dbReference>
<dbReference type="PANTHER" id="PTHR19134">
    <property type="entry name" value="RECEPTOR-TYPE TYROSINE-PROTEIN PHOSPHATASE"/>
    <property type="match status" value="1"/>
</dbReference>
<feature type="region of interest" description="Disordered" evidence="2">
    <location>
        <begin position="1"/>
        <end position="136"/>
    </location>
</feature>
<feature type="domain" description="Tyrosine-protein phosphatase" evidence="3">
    <location>
        <begin position="192"/>
        <end position="455"/>
    </location>
</feature>
<dbReference type="PROSITE" id="PS00383">
    <property type="entry name" value="TYR_PHOSPHATASE_1"/>
    <property type="match status" value="1"/>
</dbReference>
<protein>
    <submittedName>
        <fullName evidence="5">Protein-tyrosine phosphatase-like protein</fullName>
    </submittedName>
</protein>
<comment type="similarity">
    <text evidence="1">Belongs to the protein-tyrosine phosphatase family. Non-receptor class subfamily.</text>
</comment>
<reference evidence="5 6" key="1">
    <citation type="journal article" date="2024" name="IMA Fungus">
        <title>Apiospora arundinis, a panoply of carbohydrate-active enzymes and secondary metabolites.</title>
        <authorList>
            <person name="Sorensen T."/>
            <person name="Petersen C."/>
            <person name="Muurmann A.T."/>
            <person name="Christiansen J.V."/>
            <person name="Brundto M.L."/>
            <person name="Overgaard C.K."/>
            <person name="Boysen A.T."/>
            <person name="Wollenberg R.D."/>
            <person name="Larsen T.O."/>
            <person name="Sorensen J.L."/>
            <person name="Nielsen K.L."/>
            <person name="Sondergaard T.E."/>
        </authorList>
    </citation>
    <scope>NUCLEOTIDE SEQUENCE [LARGE SCALE GENOMIC DNA]</scope>
    <source>
        <strain evidence="5 6">AAU 773</strain>
    </source>
</reference>
<keyword evidence="6" id="KW-1185">Reference proteome</keyword>
<evidence type="ECO:0000256" key="2">
    <source>
        <dbReference type="SAM" id="MobiDB-lite"/>
    </source>
</evidence>
<dbReference type="PROSITE" id="PS50056">
    <property type="entry name" value="TYR_PHOSPHATASE_2"/>
    <property type="match status" value="1"/>
</dbReference>
<name>A0ABR2I265_9PEZI</name>
<dbReference type="Pfam" id="PF00102">
    <property type="entry name" value="Y_phosphatase"/>
    <property type="match status" value="1"/>
</dbReference>
<evidence type="ECO:0000259" key="4">
    <source>
        <dbReference type="PROSITE" id="PS50056"/>
    </source>
</evidence>
<feature type="compositionally biased region" description="Polar residues" evidence="2">
    <location>
        <begin position="118"/>
        <end position="130"/>
    </location>
</feature>